<comment type="caution">
    <text evidence="2">The sequence shown here is derived from an EMBL/GenBank/DDBJ whole genome shotgun (WGS) entry which is preliminary data.</text>
</comment>
<evidence type="ECO:0000256" key="1">
    <source>
        <dbReference type="SAM" id="MobiDB-lite"/>
    </source>
</evidence>
<protein>
    <submittedName>
        <fullName evidence="2">Uncharacterized protein</fullName>
    </submittedName>
</protein>
<feature type="region of interest" description="Disordered" evidence="1">
    <location>
        <begin position="85"/>
        <end position="107"/>
    </location>
</feature>
<proteinExistence type="predicted"/>
<name>A0A261XTN1_9FUNG</name>
<sequence length="107" mass="11977">MDIKQAMEREAAADAKAKFKVKGERIYAICYRKVRVEFVSPTGAYGRAKQTGYFEANMEEDDQGGEAELVKFDVGNGDEEAFVCLASGDESKDEDDEDDEDDDEDEE</sequence>
<reference evidence="2 3" key="1">
    <citation type="journal article" date="2017" name="Mycologia">
        <title>Bifiguratus adelaidae, gen. et sp. nov., a new member of Mucoromycotina in endophytic and soil-dwelling habitats.</title>
        <authorList>
            <person name="Torres-Cruz T.J."/>
            <person name="Billingsley Tobias T.L."/>
            <person name="Almatruk M."/>
            <person name="Hesse C."/>
            <person name="Kuske C.R."/>
            <person name="Desiro A."/>
            <person name="Benucci G.M."/>
            <person name="Bonito G."/>
            <person name="Stajich J.E."/>
            <person name="Dunlap C."/>
            <person name="Arnold A.E."/>
            <person name="Porras-Alfaro A."/>
        </authorList>
    </citation>
    <scope>NUCLEOTIDE SEQUENCE [LARGE SCALE GENOMIC DNA]</scope>
    <source>
        <strain evidence="2 3">AZ0501</strain>
    </source>
</reference>
<evidence type="ECO:0000313" key="3">
    <source>
        <dbReference type="Proteomes" id="UP000242875"/>
    </source>
</evidence>
<gene>
    <name evidence="2" type="ORF">BZG36_05650</name>
</gene>
<organism evidence="2 3">
    <name type="scientific">Bifiguratus adelaidae</name>
    <dbReference type="NCBI Taxonomy" id="1938954"/>
    <lineage>
        <taxon>Eukaryota</taxon>
        <taxon>Fungi</taxon>
        <taxon>Fungi incertae sedis</taxon>
        <taxon>Mucoromycota</taxon>
        <taxon>Mucoromycotina</taxon>
        <taxon>Endogonomycetes</taxon>
        <taxon>Endogonales</taxon>
        <taxon>Endogonales incertae sedis</taxon>
        <taxon>Bifiguratus</taxon>
    </lineage>
</organism>
<keyword evidence="3" id="KW-1185">Reference proteome</keyword>
<dbReference type="AlphaFoldDB" id="A0A261XTN1"/>
<dbReference type="EMBL" id="MVBO01000258">
    <property type="protein sequence ID" value="OZJ01710.1"/>
    <property type="molecule type" value="Genomic_DNA"/>
</dbReference>
<dbReference type="Proteomes" id="UP000242875">
    <property type="component" value="Unassembled WGS sequence"/>
</dbReference>
<accession>A0A261XTN1</accession>
<feature type="compositionally biased region" description="Acidic residues" evidence="1">
    <location>
        <begin position="91"/>
        <end position="107"/>
    </location>
</feature>
<evidence type="ECO:0000313" key="2">
    <source>
        <dbReference type="EMBL" id="OZJ01710.1"/>
    </source>
</evidence>